<dbReference type="InParanoid" id="A0A2H3DK11"/>
<name>A0A2H3DK11_ARMGA</name>
<reference evidence="2" key="1">
    <citation type="journal article" date="2017" name="Nat. Ecol. Evol.">
        <title>Genome expansion and lineage-specific genetic innovations in the forest pathogenic fungi Armillaria.</title>
        <authorList>
            <person name="Sipos G."/>
            <person name="Prasanna A.N."/>
            <person name="Walter M.C."/>
            <person name="O'Connor E."/>
            <person name="Balint B."/>
            <person name="Krizsan K."/>
            <person name="Kiss B."/>
            <person name="Hess J."/>
            <person name="Varga T."/>
            <person name="Slot J."/>
            <person name="Riley R."/>
            <person name="Boka B."/>
            <person name="Rigling D."/>
            <person name="Barry K."/>
            <person name="Lee J."/>
            <person name="Mihaltcheva S."/>
            <person name="LaButti K."/>
            <person name="Lipzen A."/>
            <person name="Waldron R."/>
            <person name="Moloney N.M."/>
            <person name="Sperisen C."/>
            <person name="Kredics L."/>
            <person name="Vagvoelgyi C."/>
            <person name="Patrignani A."/>
            <person name="Fitzpatrick D."/>
            <person name="Nagy I."/>
            <person name="Doyle S."/>
            <person name="Anderson J.B."/>
            <person name="Grigoriev I.V."/>
            <person name="Gueldener U."/>
            <person name="Muensterkoetter M."/>
            <person name="Nagy L.G."/>
        </authorList>
    </citation>
    <scope>NUCLEOTIDE SEQUENCE [LARGE SCALE GENOMIC DNA]</scope>
    <source>
        <strain evidence="2">Ar21-2</strain>
    </source>
</reference>
<dbReference type="OrthoDB" id="2962022at2759"/>
<dbReference type="Proteomes" id="UP000217790">
    <property type="component" value="Unassembled WGS sequence"/>
</dbReference>
<keyword evidence="2" id="KW-1185">Reference proteome</keyword>
<feature type="non-terminal residue" evidence="1">
    <location>
        <position position="1"/>
    </location>
</feature>
<dbReference type="AlphaFoldDB" id="A0A2H3DK11"/>
<feature type="non-terminal residue" evidence="1">
    <location>
        <position position="75"/>
    </location>
</feature>
<sequence length="75" mass="8699">NNSCAYDAFLTIFFNVWCSDSERFKLVFHAMNPSHLGLLSDTFVSHLVGVYSINEVCEYFRCTLHSLHPTYFVWG</sequence>
<proteinExistence type="predicted"/>
<protein>
    <submittedName>
        <fullName evidence="1">Uncharacterized protein</fullName>
    </submittedName>
</protein>
<accession>A0A2H3DK11</accession>
<evidence type="ECO:0000313" key="1">
    <source>
        <dbReference type="EMBL" id="PBK94420.1"/>
    </source>
</evidence>
<evidence type="ECO:0000313" key="2">
    <source>
        <dbReference type="Proteomes" id="UP000217790"/>
    </source>
</evidence>
<organism evidence="1 2">
    <name type="scientific">Armillaria gallica</name>
    <name type="common">Bulbous honey fungus</name>
    <name type="synonym">Armillaria bulbosa</name>
    <dbReference type="NCBI Taxonomy" id="47427"/>
    <lineage>
        <taxon>Eukaryota</taxon>
        <taxon>Fungi</taxon>
        <taxon>Dikarya</taxon>
        <taxon>Basidiomycota</taxon>
        <taxon>Agaricomycotina</taxon>
        <taxon>Agaricomycetes</taxon>
        <taxon>Agaricomycetidae</taxon>
        <taxon>Agaricales</taxon>
        <taxon>Marasmiineae</taxon>
        <taxon>Physalacriaceae</taxon>
        <taxon>Armillaria</taxon>
    </lineage>
</organism>
<dbReference type="EMBL" id="KZ293654">
    <property type="protein sequence ID" value="PBK94420.1"/>
    <property type="molecule type" value="Genomic_DNA"/>
</dbReference>
<gene>
    <name evidence="1" type="ORF">ARMGADRAFT_887192</name>
</gene>